<feature type="compositionally biased region" description="Low complexity" evidence="8">
    <location>
        <begin position="47"/>
        <end position="60"/>
    </location>
</feature>
<dbReference type="SMART" id="SM01117">
    <property type="entry name" value="Cyt-b5"/>
    <property type="match status" value="1"/>
</dbReference>
<dbReference type="PRINTS" id="PR00407">
    <property type="entry name" value="EUMOPTERIN"/>
</dbReference>
<dbReference type="SUPFAM" id="SSF55856">
    <property type="entry name" value="Cytochrome b5-like heme/steroid binding domain"/>
    <property type="match status" value="1"/>
</dbReference>
<sequence>MLNIRLRLLTRCWNAAGISRKSRGALCVCDNVHKYEEQPLRATRQFSSNRSTSASSASGEKSSKNYDLSGIGAAGVLLGMGLYWKLKQDVVVAATIDIGEQRKDLPTYTTEDVAKHKTKDTQIWMTYKCGVYDVTDYVSKHPGGSKILMAVGRNLEPYFEWHPVHKKAEVLGIMEKFRIGNIIPSEKTDKKSPPVPAIDLKSYKLEIVVDGKNKLKLNVDELKNNFPKMSTEAVVHCSTNKNKNSTGGTNGTATWTGASLNDVLKAAGMDVDKCSYKQVVFEGTDKKPDGTPYSSIVPIELARKHKNDIVIAYEKNGSELPREQGYPARAIIPRDAGGRHIKWLSKIYVNNG</sequence>
<evidence type="ECO:0000313" key="10">
    <source>
        <dbReference type="EMBL" id="KAK6165304.1"/>
    </source>
</evidence>
<reference evidence="10 11" key="1">
    <citation type="submission" date="2024-01" db="EMBL/GenBank/DDBJ databases">
        <title>The genome of the rayed Mediterranean limpet Patella caerulea (Linnaeus, 1758).</title>
        <authorList>
            <person name="Anh-Thu Weber A."/>
            <person name="Halstead-Nussloch G."/>
        </authorList>
    </citation>
    <scope>NUCLEOTIDE SEQUENCE [LARGE SCALE GENOMIC DNA]</scope>
    <source>
        <strain evidence="10">AATW-2023a</strain>
        <tissue evidence="10">Whole specimen</tissue>
    </source>
</reference>
<dbReference type="PROSITE" id="PS50255">
    <property type="entry name" value="CYTOCHROME_B5_2"/>
    <property type="match status" value="1"/>
</dbReference>
<accession>A0AAN8IXE8</accession>
<dbReference type="InterPro" id="IPR036374">
    <property type="entry name" value="OxRdtase_Mopterin-bd_sf"/>
</dbReference>
<dbReference type="GO" id="GO:0043546">
    <property type="term" value="F:molybdopterin cofactor binding"/>
    <property type="evidence" value="ECO:0007669"/>
    <property type="project" value="TreeGrafter"/>
</dbReference>
<evidence type="ECO:0000256" key="2">
    <source>
        <dbReference type="ARBA" id="ARBA00004971"/>
    </source>
</evidence>
<dbReference type="AlphaFoldDB" id="A0AAN8IXE8"/>
<dbReference type="EMBL" id="JAZGQO010000021">
    <property type="protein sequence ID" value="KAK6165304.1"/>
    <property type="molecule type" value="Genomic_DNA"/>
</dbReference>
<dbReference type="Proteomes" id="UP001347796">
    <property type="component" value="Unassembled WGS sequence"/>
</dbReference>
<keyword evidence="11" id="KW-1185">Reference proteome</keyword>
<evidence type="ECO:0000259" key="9">
    <source>
        <dbReference type="PROSITE" id="PS50255"/>
    </source>
</evidence>
<feature type="domain" description="Cytochrome b5 heme-binding" evidence="9">
    <location>
        <begin position="105"/>
        <end position="183"/>
    </location>
</feature>
<dbReference type="PROSITE" id="PS00191">
    <property type="entry name" value="CYTOCHROME_B5_1"/>
    <property type="match status" value="1"/>
</dbReference>
<organism evidence="10 11">
    <name type="scientific">Patella caerulea</name>
    <name type="common">Rayed Mediterranean limpet</name>
    <dbReference type="NCBI Taxonomy" id="87958"/>
    <lineage>
        <taxon>Eukaryota</taxon>
        <taxon>Metazoa</taxon>
        <taxon>Spiralia</taxon>
        <taxon>Lophotrochozoa</taxon>
        <taxon>Mollusca</taxon>
        <taxon>Gastropoda</taxon>
        <taxon>Patellogastropoda</taxon>
        <taxon>Patelloidea</taxon>
        <taxon>Patellidae</taxon>
        <taxon>Patella</taxon>
    </lineage>
</organism>
<dbReference type="InterPro" id="IPR008335">
    <property type="entry name" value="Mopterin_OxRdtase_euk"/>
</dbReference>
<comment type="similarity">
    <text evidence="7">Belongs to the cytochrome b5 family.</text>
</comment>
<dbReference type="EC" id="1.8.3.1" evidence="3"/>
<evidence type="ECO:0000256" key="3">
    <source>
        <dbReference type="ARBA" id="ARBA00012505"/>
    </source>
</evidence>
<evidence type="ECO:0000256" key="1">
    <source>
        <dbReference type="ARBA" id="ARBA00004678"/>
    </source>
</evidence>
<keyword evidence="4 7" id="KW-0349">Heme</keyword>
<comment type="caution">
    <text evidence="10">The sequence shown here is derived from an EMBL/GenBank/DDBJ whole genome shotgun (WGS) entry which is preliminary data.</text>
</comment>
<comment type="pathway">
    <text evidence="1">Sulfur metabolism.</text>
</comment>
<dbReference type="GO" id="GO:0006790">
    <property type="term" value="P:sulfur compound metabolic process"/>
    <property type="evidence" value="ECO:0007669"/>
    <property type="project" value="TreeGrafter"/>
</dbReference>
<dbReference type="SUPFAM" id="SSF56524">
    <property type="entry name" value="Oxidoreductase molybdopterin-binding domain"/>
    <property type="match status" value="1"/>
</dbReference>
<evidence type="ECO:0000256" key="6">
    <source>
        <dbReference type="ARBA" id="ARBA00023004"/>
    </source>
</evidence>
<dbReference type="Gene3D" id="3.10.120.10">
    <property type="entry name" value="Cytochrome b5-like heme/steroid binding domain"/>
    <property type="match status" value="1"/>
</dbReference>
<protein>
    <recommendedName>
        <fullName evidence="3">sulfite oxidase</fullName>
        <ecNumber evidence="3">1.8.3.1</ecNumber>
    </recommendedName>
</protein>
<name>A0AAN8IXE8_PATCE</name>
<evidence type="ECO:0000256" key="5">
    <source>
        <dbReference type="ARBA" id="ARBA00022723"/>
    </source>
</evidence>
<gene>
    <name evidence="10" type="ORF">SNE40_022254</name>
</gene>
<proteinExistence type="inferred from homology"/>
<evidence type="ECO:0000256" key="4">
    <source>
        <dbReference type="ARBA" id="ARBA00022617"/>
    </source>
</evidence>
<keyword evidence="5 7" id="KW-0479">Metal-binding</keyword>
<dbReference type="Pfam" id="PF00173">
    <property type="entry name" value="Cyt-b5"/>
    <property type="match status" value="1"/>
</dbReference>
<dbReference type="InterPro" id="IPR036400">
    <property type="entry name" value="Cyt_B5-like_heme/steroid_sf"/>
</dbReference>
<dbReference type="FunFam" id="3.10.120.10:FF:000007">
    <property type="entry name" value="Sulfite oxidase, mitochondrial"/>
    <property type="match status" value="1"/>
</dbReference>
<dbReference type="InterPro" id="IPR000572">
    <property type="entry name" value="OxRdtase_Mopterin-bd_dom"/>
</dbReference>
<evidence type="ECO:0000313" key="11">
    <source>
        <dbReference type="Proteomes" id="UP001347796"/>
    </source>
</evidence>
<dbReference type="InterPro" id="IPR018506">
    <property type="entry name" value="Cyt_B5_heme-BS"/>
</dbReference>
<keyword evidence="6 7" id="KW-0408">Iron</keyword>
<evidence type="ECO:0000256" key="8">
    <source>
        <dbReference type="SAM" id="MobiDB-lite"/>
    </source>
</evidence>
<dbReference type="GO" id="GO:0046872">
    <property type="term" value="F:metal ion binding"/>
    <property type="evidence" value="ECO:0007669"/>
    <property type="project" value="UniProtKB-UniRule"/>
</dbReference>
<dbReference type="PANTHER" id="PTHR19372">
    <property type="entry name" value="SULFITE REDUCTASE"/>
    <property type="match status" value="1"/>
</dbReference>
<dbReference type="Gene3D" id="3.90.420.10">
    <property type="entry name" value="Oxidoreductase, molybdopterin-binding domain"/>
    <property type="match status" value="1"/>
</dbReference>
<feature type="region of interest" description="Disordered" evidence="8">
    <location>
        <begin position="43"/>
        <end position="64"/>
    </location>
</feature>
<dbReference type="GO" id="GO:0020037">
    <property type="term" value="F:heme binding"/>
    <property type="evidence" value="ECO:0007669"/>
    <property type="project" value="UniProtKB-UniRule"/>
</dbReference>
<dbReference type="PANTHER" id="PTHR19372:SF7">
    <property type="entry name" value="SULFITE OXIDASE, MITOCHONDRIAL"/>
    <property type="match status" value="1"/>
</dbReference>
<dbReference type="Pfam" id="PF00174">
    <property type="entry name" value="Oxidored_molyb"/>
    <property type="match status" value="1"/>
</dbReference>
<dbReference type="GO" id="GO:0008482">
    <property type="term" value="F:sulfite oxidase activity"/>
    <property type="evidence" value="ECO:0007669"/>
    <property type="project" value="UniProtKB-EC"/>
</dbReference>
<evidence type="ECO:0000256" key="7">
    <source>
        <dbReference type="RuleBase" id="RU362121"/>
    </source>
</evidence>
<comment type="pathway">
    <text evidence="2">Energy metabolism; sulfur metabolism.</text>
</comment>
<dbReference type="GO" id="GO:0005739">
    <property type="term" value="C:mitochondrion"/>
    <property type="evidence" value="ECO:0007669"/>
    <property type="project" value="TreeGrafter"/>
</dbReference>
<dbReference type="InterPro" id="IPR001199">
    <property type="entry name" value="Cyt_B5-like_heme/steroid-bd"/>
</dbReference>